<accession>A0A7S8E5Y9</accession>
<proteinExistence type="inferred from homology"/>
<evidence type="ECO:0000259" key="6">
    <source>
        <dbReference type="SMART" id="SM00853"/>
    </source>
</evidence>
<keyword evidence="8" id="KW-0540">Nuclease</keyword>
<dbReference type="Gene3D" id="3.30.1540.20">
    <property type="entry name" value="MutL, C-terminal domain, dimerisation subdomain"/>
    <property type="match status" value="1"/>
</dbReference>
<dbReference type="GO" id="GO:0005524">
    <property type="term" value="F:ATP binding"/>
    <property type="evidence" value="ECO:0007669"/>
    <property type="project" value="InterPro"/>
</dbReference>
<dbReference type="CDD" id="cd00782">
    <property type="entry name" value="MutL_Trans"/>
    <property type="match status" value="1"/>
</dbReference>
<dbReference type="HAMAP" id="MF_00149">
    <property type="entry name" value="DNA_mis_repair"/>
    <property type="match status" value="1"/>
</dbReference>
<dbReference type="GO" id="GO:0004519">
    <property type="term" value="F:endonuclease activity"/>
    <property type="evidence" value="ECO:0007669"/>
    <property type="project" value="UniProtKB-KW"/>
</dbReference>
<dbReference type="GO" id="GO:0006298">
    <property type="term" value="P:mismatch repair"/>
    <property type="evidence" value="ECO:0007669"/>
    <property type="project" value="UniProtKB-UniRule"/>
</dbReference>
<dbReference type="SUPFAM" id="SSF55874">
    <property type="entry name" value="ATPase domain of HSP90 chaperone/DNA topoisomerase II/histidine kinase"/>
    <property type="match status" value="1"/>
</dbReference>
<dbReference type="AlphaFoldDB" id="A0A7S8E5Y9"/>
<feature type="region of interest" description="Disordered" evidence="5">
    <location>
        <begin position="370"/>
        <end position="397"/>
    </location>
</feature>
<dbReference type="NCBIfam" id="TIGR00585">
    <property type="entry name" value="mutl"/>
    <property type="match status" value="1"/>
</dbReference>
<evidence type="ECO:0000256" key="4">
    <source>
        <dbReference type="HAMAP-Rule" id="MF_00149"/>
    </source>
</evidence>
<dbReference type="Gene3D" id="3.30.565.10">
    <property type="entry name" value="Histidine kinase-like ATPase, C-terminal domain"/>
    <property type="match status" value="1"/>
</dbReference>
<dbReference type="InterPro" id="IPR014762">
    <property type="entry name" value="DNA_mismatch_repair_CS"/>
</dbReference>
<organism evidence="8 9">
    <name type="scientific">Phototrophicus methaneseepsis</name>
    <dbReference type="NCBI Taxonomy" id="2710758"/>
    <lineage>
        <taxon>Bacteria</taxon>
        <taxon>Bacillati</taxon>
        <taxon>Chloroflexota</taxon>
        <taxon>Candidatus Thermofontia</taxon>
        <taxon>Phototrophicales</taxon>
        <taxon>Phototrophicaceae</taxon>
        <taxon>Phototrophicus</taxon>
    </lineage>
</organism>
<dbReference type="InterPro" id="IPR013507">
    <property type="entry name" value="DNA_mismatch_S5_2-like"/>
</dbReference>
<keyword evidence="8" id="KW-0378">Hydrolase</keyword>
<protein>
    <recommendedName>
        <fullName evidence="4">DNA mismatch repair protein MutL</fullName>
    </recommendedName>
</protein>
<sequence>MAILILDEQVISQIAAGEVVERPASVVKELVENALDAGATFVQIEVGAGGQRFIRVSDDGIGIPADEVKIAVMRHATSKLRTADDLSRIETLGFRGEALSSIAAVSRLLITTRHRDETMGMRIRLEGGQVLEASAVGAPAGTVVTVENLFFNMPARKKFLKSENTEKRLINQIVMNYAMAYPHVRFVLVHDGREIFRSPGSGQLADVVVKVFGLSQFKQMVEVDGEEIIRGRGGRIVVRGFVSEPDLNRKDRSRVILFVNGRAVQDNSLAYAVTQAYHTLLPKGRYPHAVLVISVPPDFVDVNVHPTKAEIRFEDANIAFSAVQRAVREVILGYARPAMTPRREPRWGGPVDEGRYAQMDFDFDAYEAEEATPSDYEDGPVRSRSQQPNLVDDEEMSQRPRTLPLLRVIGQIGAAYIVTEGPAGMYLIDQHGAHQRILYELLKQHIADNGTLEAFEVDTVTIDVSIAENRAVEANQSLLTQLGFIVEPFGVNVYAVRAVPEILTEGDVVTAVSHIFSVLQQTDLDTLLMHLADVAAIKRGAILTTDQMQSLVRDLERCPSPKTDPFGNTTILYLSADQLAREFGRS</sequence>
<keyword evidence="8" id="KW-0255">Endonuclease</keyword>
<dbReference type="InterPro" id="IPR014790">
    <property type="entry name" value="MutL_C"/>
</dbReference>
<evidence type="ECO:0000313" key="9">
    <source>
        <dbReference type="Proteomes" id="UP000594468"/>
    </source>
</evidence>
<evidence type="ECO:0000256" key="5">
    <source>
        <dbReference type="SAM" id="MobiDB-lite"/>
    </source>
</evidence>
<dbReference type="PROSITE" id="PS00058">
    <property type="entry name" value="DNA_MISMATCH_REPAIR_1"/>
    <property type="match status" value="1"/>
</dbReference>
<keyword evidence="2 4" id="KW-0227">DNA damage</keyword>
<evidence type="ECO:0000259" key="7">
    <source>
        <dbReference type="SMART" id="SM01340"/>
    </source>
</evidence>
<dbReference type="CDD" id="cd16926">
    <property type="entry name" value="HATPase_MutL-MLH-PMS-like"/>
    <property type="match status" value="1"/>
</dbReference>
<dbReference type="Gene3D" id="3.30.230.10">
    <property type="match status" value="1"/>
</dbReference>
<dbReference type="FunFam" id="3.30.565.10:FF:000003">
    <property type="entry name" value="DNA mismatch repair endonuclease MutL"/>
    <property type="match status" value="1"/>
</dbReference>
<comment type="similarity">
    <text evidence="1 4">Belongs to the DNA mismatch repair MutL/HexB family.</text>
</comment>
<dbReference type="Pfam" id="PF01119">
    <property type="entry name" value="DNA_mis_repair"/>
    <property type="match status" value="1"/>
</dbReference>
<dbReference type="InterPro" id="IPR020667">
    <property type="entry name" value="DNA_mismatch_repair_MutL"/>
</dbReference>
<dbReference type="SMART" id="SM01340">
    <property type="entry name" value="DNA_mis_repair"/>
    <property type="match status" value="1"/>
</dbReference>
<evidence type="ECO:0000256" key="1">
    <source>
        <dbReference type="ARBA" id="ARBA00006082"/>
    </source>
</evidence>
<name>A0A7S8E5Y9_9CHLR</name>
<feature type="domain" description="MutL C-terminal dimerisation" evidence="6">
    <location>
        <begin position="408"/>
        <end position="543"/>
    </location>
</feature>
<gene>
    <name evidence="4 8" type="primary">mutL</name>
    <name evidence="8" type="ORF">G4Y79_14815</name>
</gene>
<dbReference type="Pfam" id="PF13589">
    <property type="entry name" value="HATPase_c_3"/>
    <property type="match status" value="1"/>
</dbReference>
<dbReference type="GO" id="GO:0140664">
    <property type="term" value="F:ATP-dependent DNA damage sensor activity"/>
    <property type="evidence" value="ECO:0007669"/>
    <property type="project" value="InterPro"/>
</dbReference>
<dbReference type="PANTHER" id="PTHR10073:SF12">
    <property type="entry name" value="DNA MISMATCH REPAIR PROTEIN MLH1"/>
    <property type="match status" value="1"/>
</dbReference>
<dbReference type="InterPro" id="IPR014721">
    <property type="entry name" value="Ribsml_uS5_D2-typ_fold_subgr"/>
</dbReference>
<keyword evidence="9" id="KW-1185">Reference proteome</keyword>
<dbReference type="Gene3D" id="3.30.1370.100">
    <property type="entry name" value="MutL, C-terminal domain, regulatory subdomain"/>
    <property type="match status" value="1"/>
</dbReference>
<dbReference type="GO" id="GO:0032300">
    <property type="term" value="C:mismatch repair complex"/>
    <property type="evidence" value="ECO:0007669"/>
    <property type="project" value="InterPro"/>
</dbReference>
<dbReference type="InterPro" id="IPR020568">
    <property type="entry name" value="Ribosomal_Su5_D2-typ_SF"/>
</dbReference>
<dbReference type="RefSeq" id="WP_195169051.1">
    <property type="nucleotide sequence ID" value="NZ_CP062983.1"/>
</dbReference>
<dbReference type="InterPro" id="IPR038973">
    <property type="entry name" value="MutL/Mlh/Pms-like"/>
</dbReference>
<dbReference type="InterPro" id="IPR037198">
    <property type="entry name" value="MutL_C_sf"/>
</dbReference>
<comment type="function">
    <text evidence="4">This protein is involved in the repair of mismatches in DNA. It is required for dam-dependent methyl-directed DNA mismatch repair. May act as a 'molecular matchmaker', a protein that promotes the formation of a stable complex between two or more DNA-binding proteins in an ATP-dependent manner without itself being part of a final effector complex.</text>
</comment>
<dbReference type="InterPro" id="IPR042121">
    <property type="entry name" value="MutL_C_regsub"/>
</dbReference>
<evidence type="ECO:0000256" key="2">
    <source>
        <dbReference type="ARBA" id="ARBA00022763"/>
    </source>
</evidence>
<dbReference type="InterPro" id="IPR002099">
    <property type="entry name" value="MutL/Mlh/PMS"/>
</dbReference>
<dbReference type="InterPro" id="IPR036890">
    <property type="entry name" value="HATPase_C_sf"/>
</dbReference>
<dbReference type="SUPFAM" id="SSF118116">
    <property type="entry name" value="DNA mismatch repair protein MutL"/>
    <property type="match status" value="1"/>
</dbReference>
<dbReference type="GO" id="GO:0016887">
    <property type="term" value="F:ATP hydrolysis activity"/>
    <property type="evidence" value="ECO:0007669"/>
    <property type="project" value="InterPro"/>
</dbReference>
<dbReference type="KEGG" id="pmet:G4Y79_14815"/>
<dbReference type="Pfam" id="PF08676">
    <property type="entry name" value="MutL_C"/>
    <property type="match status" value="1"/>
</dbReference>
<dbReference type="GO" id="GO:0030983">
    <property type="term" value="F:mismatched DNA binding"/>
    <property type="evidence" value="ECO:0007669"/>
    <property type="project" value="InterPro"/>
</dbReference>
<dbReference type="InterPro" id="IPR042120">
    <property type="entry name" value="MutL_C_dimsub"/>
</dbReference>
<dbReference type="SMART" id="SM00853">
    <property type="entry name" value="MutL_C"/>
    <property type="match status" value="1"/>
</dbReference>
<dbReference type="EMBL" id="CP062983">
    <property type="protein sequence ID" value="QPC80977.1"/>
    <property type="molecule type" value="Genomic_DNA"/>
</dbReference>
<evidence type="ECO:0000256" key="3">
    <source>
        <dbReference type="ARBA" id="ARBA00023204"/>
    </source>
</evidence>
<feature type="domain" description="DNA mismatch repair protein S5" evidence="7">
    <location>
        <begin position="208"/>
        <end position="332"/>
    </location>
</feature>
<reference evidence="8 9" key="1">
    <citation type="submission" date="2020-02" db="EMBL/GenBank/DDBJ databases">
        <authorList>
            <person name="Zheng R.K."/>
            <person name="Sun C.M."/>
        </authorList>
    </citation>
    <scope>NUCLEOTIDE SEQUENCE [LARGE SCALE GENOMIC DNA]</scope>
    <source>
        <strain evidence="9">rifampicinis</strain>
    </source>
</reference>
<dbReference type="SUPFAM" id="SSF54211">
    <property type="entry name" value="Ribosomal protein S5 domain 2-like"/>
    <property type="match status" value="1"/>
</dbReference>
<dbReference type="Proteomes" id="UP000594468">
    <property type="component" value="Chromosome"/>
</dbReference>
<evidence type="ECO:0000313" key="8">
    <source>
        <dbReference type="EMBL" id="QPC80977.1"/>
    </source>
</evidence>
<keyword evidence="3 4" id="KW-0234">DNA repair</keyword>
<dbReference type="PANTHER" id="PTHR10073">
    <property type="entry name" value="DNA MISMATCH REPAIR PROTEIN MLH, PMS, MUTL"/>
    <property type="match status" value="1"/>
</dbReference>